<comment type="caution">
    <text evidence="8">The sequence shown here is derived from an EMBL/GenBank/DDBJ whole genome shotgun (WGS) entry which is preliminary data.</text>
</comment>
<proteinExistence type="inferred from homology"/>
<feature type="compositionally biased region" description="Polar residues" evidence="6">
    <location>
        <begin position="261"/>
        <end position="270"/>
    </location>
</feature>
<evidence type="ECO:0008006" key="10">
    <source>
        <dbReference type="Google" id="ProtNLM"/>
    </source>
</evidence>
<dbReference type="EMBL" id="CAJHUC010001645">
    <property type="protein sequence ID" value="CAD7701850.1"/>
    <property type="molecule type" value="Genomic_DNA"/>
</dbReference>
<comment type="similarity">
    <text evidence="2">Belongs to the TMCO4 family.</text>
</comment>
<evidence type="ECO:0000256" key="3">
    <source>
        <dbReference type="ARBA" id="ARBA00022692"/>
    </source>
</evidence>
<evidence type="ECO:0000256" key="4">
    <source>
        <dbReference type="ARBA" id="ARBA00022989"/>
    </source>
</evidence>
<dbReference type="AlphaFoldDB" id="A0A8S1J7Z5"/>
<protein>
    <recommendedName>
        <fullName evidence="10">DUF726-domain-containing protein</fullName>
    </recommendedName>
</protein>
<keyword evidence="3 7" id="KW-0812">Transmembrane</keyword>
<reference evidence="8" key="1">
    <citation type="submission" date="2020-12" db="EMBL/GenBank/DDBJ databases">
        <authorList>
            <person name="Iha C."/>
        </authorList>
    </citation>
    <scope>NUCLEOTIDE SEQUENCE</scope>
</reference>
<dbReference type="PANTHER" id="PTHR17920">
    <property type="entry name" value="TRANSMEMBRANE AND COILED-COIL DOMAIN-CONTAINING PROTEIN 4 TMCO4"/>
    <property type="match status" value="1"/>
</dbReference>
<organism evidence="8 9">
    <name type="scientific">Ostreobium quekettii</name>
    <dbReference type="NCBI Taxonomy" id="121088"/>
    <lineage>
        <taxon>Eukaryota</taxon>
        <taxon>Viridiplantae</taxon>
        <taxon>Chlorophyta</taxon>
        <taxon>core chlorophytes</taxon>
        <taxon>Ulvophyceae</taxon>
        <taxon>TCBD clade</taxon>
        <taxon>Bryopsidales</taxon>
        <taxon>Ostreobineae</taxon>
        <taxon>Ostreobiaceae</taxon>
        <taxon>Ostreobium</taxon>
    </lineage>
</organism>
<feature type="region of interest" description="Disordered" evidence="6">
    <location>
        <begin position="226"/>
        <end position="245"/>
    </location>
</feature>
<feature type="compositionally biased region" description="Basic residues" evidence="6">
    <location>
        <begin position="184"/>
        <end position="197"/>
    </location>
</feature>
<accession>A0A8S1J7Z5</accession>
<dbReference type="OrthoDB" id="277931at2759"/>
<gene>
    <name evidence="8" type="ORF">OSTQU699_LOCUS7207</name>
</gene>
<sequence length="570" mass="59574">MVAFELSRGPALPPLDGDDVPANATGTKKTKRWLKVGAAAIGGGALVALTGGLAAPAIAAGLGSAVTVFGGSAATAGTVTTFAASSAGTATITGTLGAVGAGSTGRSMAKRTGDIKEFGFWDLSEVWDREATSSNAEDAEISEEARKGSPGFLSALKGRTSSSEEGAGCGKGIGEHNDGAAHAQVKKNPKPSKWGWKWRRSTTTADHGEPSSSTQSGHDIAIDTETESSNAPQDSHGTQFGSKHLSGSSQLFETAEPDQGRPSSTDNNGEGTEKAISELAVAVIEQEAGNEQAKMASWWRRWTTLKEKKPLLPGPINPHRPDGNMAVTIAVTGWLTDHKDFVEPWNKLPGLGTDKFALVWESKVLKEVGDALFTMLKAQVAGEAGKFFVKQFLHTGLIAALTWPALVLTASSVIIDNRWAIAMDRARQAGKLLAASLVEQLRGSRPVTLVAFSLGSRLVLEALLELSEKGHRGIVEHAVLLGTPAGLGAGQWAAARGVVAGRLINGYSQKDWILGLVYRASTGQLQKAAGLMPVEVAGVENVDLTSVVGGHTDYISKMSEVLKCVNFPQS</sequence>
<dbReference type="InterPro" id="IPR007941">
    <property type="entry name" value="DUF726"/>
</dbReference>
<feature type="region of interest" description="Disordered" evidence="6">
    <location>
        <begin position="134"/>
        <end position="197"/>
    </location>
</feature>
<comment type="subcellular location">
    <subcellularLocation>
        <location evidence="1">Membrane</location>
        <topology evidence="1">Multi-pass membrane protein</topology>
    </subcellularLocation>
</comment>
<evidence type="ECO:0000256" key="2">
    <source>
        <dbReference type="ARBA" id="ARBA00009824"/>
    </source>
</evidence>
<dbReference type="Pfam" id="PF05277">
    <property type="entry name" value="DUF726"/>
    <property type="match status" value="2"/>
</dbReference>
<name>A0A8S1J7Z5_9CHLO</name>
<evidence type="ECO:0000313" key="8">
    <source>
        <dbReference type="EMBL" id="CAD7701850.1"/>
    </source>
</evidence>
<evidence type="ECO:0000256" key="7">
    <source>
        <dbReference type="SAM" id="Phobius"/>
    </source>
</evidence>
<dbReference type="SUPFAM" id="SSF53474">
    <property type="entry name" value="alpha/beta-Hydrolases"/>
    <property type="match status" value="1"/>
</dbReference>
<keyword evidence="4 7" id="KW-1133">Transmembrane helix</keyword>
<dbReference type="PANTHER" id="PTHR17920:SF3">
    <property type="entry name" value="TRANSMEMBRANE AND COILED-COIL DOMAIN-CONTAINING PROTEIN 4"/>
    <property type="match status" value="1"/>
</dbReference>
<dbReference type="Proteomes" id="UP000708148">
    <property type="component" value="Unassembled WGS sequence"/>
</dbReference>
<keyword evidence="5 7" id="KW-0472">Membrane</keyword>
<evidence type="ECO:0000256" key="1">
    <source>
        <dbReference type="ARBA" id="ARBA00004141"/>
    </source>
</evidence>
<evidence type="ECO:0000256" key="5">
    <source>
        <dbReference type="ARBA" id="ARBA00023136"/>
    </source>
</evidence>
<dbReference type="GO" id="GO:0016020">
    <property type="term" value="C:membrane"/>
    <property type="evidence" value="ECO:0007669"/>
    <property type="project" value="UniProtKB-SubCell"/>
</dbReference>
<dbReference type="InterPro" id="IPR029058">
    <property type="entry name" value="AB_hydrolase_fold"/>
</dbReference>
<evidence type="ECO:0000256" key="6">
    <source>
        <dbReference type="SAM" id="MobiDB-lite"/>
    </source>
</evidence>
<feature type="region of interest" description="Disordered" evidence="6">
    <location>
        <begin position="252"/>
        <end position="271"/>
    </location>
</feature>
<feature type="compositionally biased region" description="Polar residues" evidence="6">
    <location>
        <begin position="227"/>
        <end position="245"/>
    </location>
</feature>
<keyword evidence="9" id="KW-1185">Reference proteome</keyword>
<evidence type="ECO:0000313" key="9">
    <source>
        <dbReference type="Proteomes" id="UP000708148"/>
    </source>
</evidence>
<feature type="transmembrane region" description="Helical" evidence="7">
    <location>
        <begin position="392"/>
        <end position="415"/>
    </location>
</feature>